<dbReference type="AlphaFoldDB" id="A0AA40A304"/>
<organism evidence="1 2">
    <name type="scientific">Lasiosphaeris hirsuta</name>
    <dbReference type="NCBI Taxonomy" id="260670"/>
    <lineage>
        <taxon>Eukaryota</taxon>
        <taxon>Fungi</taxon>
        <taxon>Dikarya</taxon>
        <taxon>Ascomycota</taxon>
        <taxon>Pezizomycotina</taxon>
        <taxon>Sordariomycetes</taxon>
        <taxon>Sordariomycetidae</taxon>
        <taxon>Sordariales</taxon>
        <taxon>Lasiosphaeriaceae</taxon>
        <taxon>Lasiosphaeris</taxon>
    </lineage>
</organism>
<reference evidence="1" key="1">
    <citation type="submission" date="2023-06" db="EMBL/GenBank/DDBJ databases">
        <title>Genome-scale phylogeny and comparative genomics of the fungal order Sordariales.</title>
        <authorList>
            <consortium name="Lawrence Berkeley National Laboratory"/>
            <person name="Hensen N."/>
            <person name="Bonometti L."/>
            <person name="Westerberg I."/>
            <person name="Brannstrom I.O."/>
            <person name="Guillou S."/>
            <person name="Cros-Aarteil S."/>
            <person name="Calhoun S."/>
            <person name="Haridas S."/>
            <person name="Kuo A."/>
            <person name="Mondo S."/>
            <person name="Pangilinan J."/>
            <person name="Riley R."/>
            <person name="Labutti K."/>
            <person name="Andreopoulos B."/>
            <person name="Lipzen A."/>
            <person name="Chen C."/>
            <person name="Yanf M."/>
            <person name="Daum C."/>
            <person name="Ng V."/>
            <person name="Clum A."/>
            <person name="Steindorff A."/>
            <person name="Ohm R."/>
            <person name="Martin F."/>
            <person name="Silar P."/>
            <person name="Natvig D."/>
            <person name="Lalanne C."/>
            <person name="Gautier V."/>
            <person name="Ament-Velasquez S.L."/>
            <person name="Kruys A."/>
            <person name="Hutchinson M.I."/>
            <person name="Powell A.J."/>
            <person name="Barry K."/>
            <person name="Miller A.N."/>
            <person name="Grigoriev I.V."/>
            <person name="Debuchy R."/>
            <person name="Gladieux P."/>
            <person name="Thoren M.H."/>
            <person name="Johannesson H."/>
        </authorList>
    </citation>
    <scope>NUCLEOTIDE SEQUENCE</scope>
    <source>
        <strain evidence="1">SMH4607-1</strain>
    </source>
</reference>
<dbReference type="Proteomes" id="UP001172102">
    <property type="component" value="Unassembled WGS sequence"/>
</dbReference>
<protein>
    <submittedName>
        <fullName evidence="1">Uncharacterized protein</fullName>
    </submittedName>
</protein>
<evidence type="ECO:0000313" key="2">
    <source>
        <dbReference type="Proteomes" id="UP001172102"/>
    </source>
</evidence>
<accession>A0AA40A304</accession>
<comment type="caution">
    <text evidence="1">The sequence shown here is derived from an EMBL/GenBank/DDBJ whole genome shotgun (WGS) entry which is preliminary data.</text>
</comment>
<name>A0AA40A304_9PEZI</name>
<evidence type="ECO:0000313" key="1">
    <source>
        <dbReference type="EMBL" id="KAK0708345.1"/>
    </source>
</evidence>
<gene>
    <name evidence="1" type="ORF">B0H67DRAFT_338170</name>
</gene>
<proteinExistence type="predicted"/>
<sequence>MSRSPDGQWPTPSRARRLVRDRESMEAISLSGIQHFLEPLPVFCGAWCPEDSKFWALYNLASLDSDDHLGPTVAEYQGFPSKHSLRGIPPVEHIGPGDEARIVWLDIRGQGLVGFEILISDKYPASIVHIELLKALFDHEPEVTKVVMCETYPVLGPHGGFQPIGVQTIAMSITGDPNQLLEGVNCLVHKGSPDKMGGFIMVLGKRDYDHLKPLLDQVPARRLRQS</sequence>
<dbReference type="EMBL" id="JAUKUA010000006">
    <property type="protein sequence ID" value="KAK0708345.1"/>
    <property type="molecule type" value="Genomic_DNA"/>
</dbReference>
<keyword evidence="2" id="KW-1185">Reference proteome</keyword>